<sequence>MSGLSRPFNLLRGAMKHQIIPKANISAKPPKHVLSFGEQAIALGTMFVTILGPSGWILSHLEDYKKGPGAAAEST</sequence>
<keyword evidence="9" id="KW-0472">Membrane</keyword>
<gene>
    <name evidence="10" type="ORF">E1301_Tti003845</name>
</gene>
<dbReference type="PANTHER" id="PTHR16717">
    <property type="entry name" value="CYTOCHROME C OXIDASE POLYPEPTIDE VIII"/>
    <property type="match status" value="1"/>
</dbReference>
<accession>A0A5A9PVW0</accession>
<evidence type="ECO:0000256" key="6">
    <source>
        <dbReference type="ARBA" id="ARBA00022946"/>
    </source>
</evidence>
<dbReference type="Proteomes" id="UP000324632">
    <property type="component" value="Chromosome 2"/>
</dbReference>
<dbReference type="Pfam" id="PF02285">
    <property type="entry name" value="COX8"/>
    <property type="match status" value="1"/>
</dbReference>
<evidence type="ECO:0000313" key="10">
    <source>
        <dbReference type="EMBL" id="KAA0724577.1"/>
    </source>
</evidence>
<evidence type="ECO:0000256" key="3">
    <source>
        <dbReference type="ARBA" id="ARBA00010117"/>
    </source>
</evidence>
<evidence type="ECO:0000256" key="4">
    <source>
        <dbReference type="ARBA" id="ARBA00022692"/>
    </source>
</evidence>
<dbReference type="FunFam" id="4.10.81.10:FF:000001">
    <property type="entry name" value="Cytochrome c oxidase subunit 8B, mitochondrial"/>
    <property type="match status" value="1"/>
</dbReference>
<comment type="caution">
    <text evidence="10">The sequence shown here is derived from an EMBL/GenBank/DDBJ whole genome shotgun (WGS) entry which is preliminary data.</text>
</comment>
<keyword evidence="7" id="KW-1133">Transmembrane helix</keyword>
<dbReference type="GO" id="GO:0045277">
    <property type="term" value="C:respiratory chain complex IV"/>
    <property type="evidence" value="ECO:0007669"/>
    <property type="project" value="InterPro"/>
</dbReference>
<dbReference type="InterPro" id="IPR036548">
    <property type="entry name" value="Cyt_c_oxidase_su8_sf"/>
</dbReference>
<evidence type="ECO:0000256" key="1">
    <source>
        <dbReference type="ARBA" id="ARBA00004434"/>
    </source>
</evidence>
<organism evidence="10 11">
    <name type="scientific">Triplophysa tibetana</name>
    <dbReference type="NCBI Taxonomy" id="1572043"/>
    <lineage>
        <taxon>Eukaryota</taxon>
        <taxon>Metazoa</taxon>
        <taxon>Chordata</taxon>
        <taxon>Craniata</taxon>
        <taxon>Vertebrata</taxon>
        <taxon>Euteleostomi</taxon>
        <taxon>Actinopterygii</taxon>
        <taxon>Neopterygii</taxon>
        <taxon>Teleostei</taxon>
        <taxon>Ostariophysi</taxon>
        <taxon>Cypriniformes</taxon>
        <taxon>Nemacheilidae</taxon>
        <taxon>Triplophysa</taxon>
    </lineage>
</organism>
<reference evidence="10 11" key="1">
    <citation type="journal article" date="2019" name="Mol. Ecol. Resour.">
        <title>Chromosome-level genome assembly of Triplophysa tibetana, a fish adapted to the harsh high-altitude environment of the Tibetan Plateau.</title>
        <authorList>
            <person name="Yang X."/>
            <person name="Liu H."/>
            <person name="Ma Z."/>
            <person name="Zou Y."/>
            <person name="Zou M."/>
            <person name="Mao Y."/>
            <person name="Li X."/>
            <person name="Wang H."/>
            <person name="Chen T."/>
            <person name="Wang W."/>
            <person name="Yang R."/>
        </authorList>
    </citation>
    <scope>NUCLEOTIDE SEQUENCE [LARGE SCALE GENOMIC DNA]</scope>
    <source>
        <strain evidence="10">TTIB1903HZAU</strain>
        <tissue evidence="10">Muscle</tissue>
    </source>
</reference>
<comment type="pathway">
    <text evidence="2">Energy metabolism; oxidative phosphorylation.</text>
</comment>
<keyword evidence="6" id="KW-0809">Transit peptide</keyword>
<evidence type="ECO:0000256" key="5">
    <source>
        <dbReference type="ARBA" id="ARBA00022792"/>
    </source>
</evidence>
<comment type="similarity">
    <text evidence="3">Belongs to the cytochrome c oxidase VIII family.</text>
</comment>
<protein>
    <submittedName>
        <fullName evidence="10">Cytochrome c oxidase subunit 8B, mitochondrial</fullName>
    </submittedName>
</protein>
<evidence type="ECO:0000313" key="11">
    <source>
        <dbReference type="Proteomes" id="UP000324632"/>
    </source>
</evidence>
<keyword evidence="8" id="KW-0496">Mitochondrion</keyword>
<dbReference type="InterPro" id="IPR003205">
    <property type="entry name" value="Cyt_c_oxidase_su8"/>
</dbReference>
<keyword evidence="5" id="KW-0999">Mitochondrion inner membrane</keyword>
<dbReference type="Gene3D" id="4.10.81.10">
    <property type="entry name" value="Cytochrome c oxidase, subunit 8"/>
    <property type="match status" value="1"/>
</dbReference>
<dbReference type="UniPathway" id="UPA00705"/>
<keyword evidence="11" id="KW-1185">Reference proteome</keyword>
<dbReference type="AlphaFoldDB" id="A0A5A9PVW0"/>
<proteinExistence type="inferred from homology"/>
<evidence type="ECO:0000256" key="7">
    <source>
        <dbReference type="ARBA" id="ARBA00022989"/>
    </source>
</evidence>
<dbReference type="PANTHER" id="PTHR16717:SF6">
    <property type="entry name" value="CYTOCHROME C OXIDASE SUBUNIT 8B"/>
    <property type="match status" value="1"/>
</dbReference>
<dbReference type="SUPFAM" id="SSF81431">
    <property type="entry name" value="Mitochondrial cytochrome c oxidase subunit VIIIb (aka IX)"/>
    <property type="match status" value="1"/>
</dbReference>
<keyword evidence="4" id="KW-0812">Transmembrane</keyword>
<dbReference type="EMBL" id="SOYY01000002">
    <property type="protein sequence ID" value="KAA0724577.1"/>
    <property type="molecule type" value="Genomic_DNA"/>
</dbReference>
<evidence type="ECO:0000256" key="2">
    <source>
        <dbReference type="ARBA" id="ARBA00004673"/>
    </source>
</evidence>
<name>A0A5A9PVW0_9TELE</name>
<evidence type="ECO:0000256" key="9">
    <source>
        <dbReference type="ARBA" id="ARBA00023136"/>
    </source>
</evidence>
<evidence type="ECO:0000256" key="8">
    <source>
        <dbReference type="ARBA" id="ARBA00023128"/>
    </source>
</evidence>
<dbReference type="CDD" id="cd00930">
    <property type="entry name" value="Cyt_c_Oxidase_VIII"/>
    <property type="match status" value="1"/>
</dbReference>
<dbReference type="GO" id="GO:0005743">
    <property type="term" value="C:mitochondrial inner membrane"/>
    <property type="evidence" value="ECO:0007669"/>
    <property type="project" value="UniProtKB-SubCell"/>
</dbReference>
<comment type="subcellular location">
    <subcellularLocation>
        <location evidence="1">Mitochondrion inner membrane</location>
        <topology evidence="1">Single-pass membrane protein</topology>
    </subcellularLocation>
</comment>
<dbReference type="GO" id="GO:0006123">
    <property type="term" value="P:mitochondrial electron transport, cytochrome c to oxygen"/>
    <property type="evidence" value="ECO:0007669"/>
    <property type="project" value="InterPro"/>
</dbReference>